<feature type="chain" id="PRO_5047118666" evidence="5">
    <location>
        <begin position="26"/>
        <end position="636"/>
    </location>
</feature>
<feature type="compositionally biased region" description="Pro residues" evidence="3">
    <location>
        <begin position="556"/>
        <end position="569"/>
    </location>
</feature>
<dbReference type="PANTHER" id="PTHR24366:SF96">
    <property type="entry name" value="LEUCINE RICH REPEAT CONTAINING 53"/>
    <property type="match status" value="1"/>
</dbReference>
<proteinExistence type="predicted"/>
<dbReference type="SMART" id="SM00209">
    <property type="entry name" value="TSP1"/>
    <property type="match status" value="2"/>
</dbReference>
<keyword evidence="4" id="KW-1133">Transmembrane helix</keyword>
<evidence type="ECO:0000313" key="7">
    <source>
        <dbReference type="RefSeq" id="XP_065643742.1"/>
    </source>
</evidence>
<dbReference type="Gene3D" id="3.80.10.10">
    <property type="entry name" value="Ribonuclease Inhibitor"/>
    <property type="match status" value="2"/>
</dbReference>
<dbReference type="SUPFAM" id="SSF52058">
    <property type="entry name" value="L domain-like"/>
    <property type="match status" value="1"/>
</dbReference>
<evidence type="ECO:0000313" key="6">
    <source>
        <dbReference type="Proteomes" id="UP001652625"/>
    </source>
</evidence>
<dbReference type="InterPro" id="IPR032675">
    <property type="entry name" value="LRR_dom_sf"/>
</dbReference>
<reference evidence="7" key="2">
    <citation type="submission" date="2025-08" db="UniProtKB">
        <authorList>
            <consortium name="RefSeq"/>
        </authorList>
    </citation>
    <scope>IDENTIFICATION</scope>
</reference>
<dbReference type="Pfam" id="PF13855">
    <property type="entry name" value="LRR_8"/>
    <property type="match status" value="1"/>
</dbReference>
<protein>
    <submittedName>
        <fullName evidence="7">Uncharacterized protein LOC136075201 isoform X1</fullName>
    </submittedName>
</protein>
<dbReference type="PANTHER" id="PTHR24366">
    <property type="entry name" value="IG(IMMUNOGLOBULIN) AND LRR(LEUCINE RICH REPEAT) DOMAINS"/>
    <property type="match status" value="1"/>
</dbReference>
<sequence length="636" mass="72453">MNKAIIKTVFLFVFVNISSQIDVWSQCIRQNEFLECLNNPMGEVLDLVATPRGVAFLKLSGNGIQEIRSLFDGGTSSYLLGLFIDNNPISIIEDDAFKIFPSLRELIIKNTLLNAIPNAVRRIQLLYKLDLSNNPIKDYGSGLFDSKHLKSINLSNTKLTYLDKSFFDTVPDINELILNNLPLEQPVEIDTFASLVALINLELRRSNLQEFPESIVLHLPMLQSLNIFDNVFTCGCSILWLYKESWIQRFWLNDINFHQFLCRDKITFHLYYLSKTNSSEICIPTWSEWSPCLSTCSDNFKDQTRSADCIVENANCKDGKFYEARKCEAKGCSEISNLVNEGWSLWSSWSPCSSTCGVGRMSRQRICNNPTFRSDRLCFDDSLQFGPCISEPCPNKTEGKMNYAPLELNQAGDHAKGVSSSVHIAIGFGLFGFFIVIVAVYIKCKNRIHIGKGAFSKSPEKDFSNLVSSSTKSFLKDKWKFLYKNKDNIPPVPGKFRGFFPTYAEDSSNTAKIIPRRPLEDDSSIPEHIRAMQIQSRSQFIQNKVSDTHLNNPLQRPQPLPQQPQPLPPRVSSEGMYCTVNESAGPSRIAHRHSETIEPYDDTEFYIEVKQSYHDLHDPEDETNENKKRGIFFNMF</sequence>
<keyword evidence="1" id="KW-0433">Leucine-rich repeat</keyword>
<dbReference type="InterPro" id="IPR001611">
    <property type="entry name" value="Leu-rich_rpt"/>
</dbReference>
<evidence type="ECO:0000256" key="5">
    <source>
        <dbReference type="SAM" id="SignalP"/>
    </source>
</evidence>
<dbReference type="Gene3D" id="2.20.100.10">
    <property type="entry name" value="Thrombospondin type-1 (TSP1) repeat"/>
    <property type="match status" value="1"/>
</dbReference>
<keyword evidence="6" id="KW-1185">Reference proteome</keyword>
<dbReference type="PROSITE" id="PS50092">
    <property type="entry name" value="TSP1"/>
    <property type="match status" value="1"/>
</dbReference>
<evidence type="ECO:0000256" key="4">
    <source>
        <dbReference type="SAM" id="Phobius"/>
    </source>
</evidence>
<gene>
    <name evidence="7" type="primary">LOC136075201</name>
</gene>
<keyword evidence="5" id="KW-0732">Signal</keyword>
<dbReference type="Proteomes" id="UP001652625">
    <property type="component" value="Chromosome 01"/>
</dbReference>
<keyword evidence="2" id="KW-0677">Repeat</keyword>
<dbReference type="GeneID" id="136075201"/>
<dbReference type="SUPFAM" id="SSF82895">
    <property type="entry name" value="TSP-1 type 1 repeat"/>
    <property type="match status" value="1"/>
</dbReference>
<feature type="transmembrane region" description="Helical" evidence="4">
    <location>
        <begin position="422"/>
        <end position="442"/>
    </location>
</feature>
<evidence type="ECO:0000256" key="3">
    <source>
        <dbReference type="SAM" id="MobiDB-lite"/>
    </source>
</evidence>
<organism evidence="6 7">
    <name type="scientific">Hydra vulgaris</name>
    <name type="common">Hydra</name>
    <name type="synonym">Hydra attenuata</name>
    <dbReference type="NCBI Taxonomy" id="6087"/>
    <lineage>
        <taxon>Eukaryota</taxon>
        <taxon>Metazoa</taxon>
        <taxon>Cnidaria</taxon>
        <taxon>Hydrozoa</taxon>
        <taxon>Hydroidolina</taxon>
        <taxon>Anthoathecata</taxon>
        <taxon>Aplanulata</taxon>
        <taxon>Hydridae</taxon>
        <taxon>Hydra</taxon>
    </lineage>
</organism>
<accession>A0ABM4B4I8</accession>
<evidence type="ECO:0000256" key="2">
    <source>
        <dbReference type="ARBA" id="ARBA00022737"/>
    </source>
</evidence>
<dbReference type="RefSeq" id="XP_065643742.1">
    <property type="nucleotide sequence ID" value="XM_065787670.1"/>
</dbReference>
<dbReference type="InterPro" id="IPR000884">
    <property type="entry name" value="TSP1_rpt"/>
</dbReference>
<feature type="region of interest" description="Disordered" evidence="3">
    <location>
        <begin position="549"/>
        <end position="572"/>
    </location>
</feature>
<evidence type="ECO:0000256" key="1">
    <source>
        <dbReference type="ARBA" id="ARBA00022614"/>
    </source>
</evidence>
<dbReference type="Pfam" id="PF00090">
    <property type="entry name" value="TSP_1"/>
    <property type="match status" value="2"/>
</dbReference>
<reference evidence="6" key="1">
    <citation type="submission" date="2025-05" db="UniProtKB">
        <authorList>
            <consortium name="RefSeq"/>
        </authorList>
    </citation>
    <scope>NUCLEOTIDE SEQUENCE [LARGE SCALE GENOMIC DNA]</scope>
</reference>
<dbReference type="InterPro" id="IPR036383">
    <property type="entry name" value="TSP1_rpt_sf"/>
</dbReference>
<keyword evidence="4" id="KW-0812">Transmembrane</keyword>
<feature type="signal peptide" evidence="5">
    <location>
        <begin position="1"/>
        <end position="25"/>
    </location>
</feature>
<keyword evidence="4" id="KW-0472">Membrane</keyword>
<name>A0ABM4B4I8_HYDVU</name>